<keyword evidence="1" id="KW-0472">Membrane</keyword>
<comment type="caution">
    <text evidence="2">The sequence shown here is derived from an EMBL/GenBank/DDBJ whole genome shotgun (WGS) entry which is preliminary data.</text>
</comment>
<dbReference type="InterPro" id="IPR008441">
    <property type="entry name" value="AfumC-like_glycosyl_Trfase"/>
</dbReference>
<sequence length="269" mass="32063">MKSLKPTRNILFKFCFVMGFIFLLVCYIDYYNSEMVQLPSVVFSKKVQLPRVIWMFWDKGWEKAPKLQRACLKSWMELNPEFKIVAIDMKQAETVINRKMHYTDEAWNKAIIQAKSDIIRIEILAQHGGIWADATVRCNEPLVSWIDNAVKSTNFIVYERRDPAVTQNTRPHISSWFIASTNSSYIISKWRNQVRKMWSTKPYPPEVHGYFWAHRIFRDLTRIDQEFYNQYKNMPLMDAVGPHCFQNLTSHMNKMTTSQCQRRFKSFYK</sequence>
<evidence type="ECO:0000256" key="1">
    <source>
        <dbReference type="SAM" id="Phobius"/>
    </source>
</evidence>
<dbReference type="PANTHER" id="PTHR32385:SF15">
    <property type="entry name" value="INOSITOL PHOSPHOCERAMIDE MANNOSYLTRANSFERASE 1"/>
    <property type="match status" value="1"/>
</dbReference>
<accession>A0A8B6DCB5</accession>
<dbReference type="Proteomes" id="UP000596742">
    <property type="component" value="Unassembled WGS sequence"/>
</dbReference>
<dbReference type="OrthoDB" id="10267095at2759"/>
<dbReference type="GO" id="GO:0000030">
    <property type="term" value="F:mannosyltransferase activity"/>
    <property type="evidence" value="ECO:0007669"/>
    <property type="project" value="TreeGrafter"/>
</dbReference>
<feature type="transmembrane region" description="Helical" evidence="1">
    <location>
        <begin position="12"/>
        <end position="31"/>
    </location>
</feature>
<reference evidence="2" key="1">
    <citation type="submission" date="2018-11" db="EMBL/GenBank/DDBJ databases">
        <authorList>
            <person name="Alioto T."/>
            <person name="Alioto T."/>
        </authorList>
    </citation>
    <scope>NUCLEOTIDE SEQUENCE</scope>
</reference>
<keyword evidence="3" id="KW-1185">Reference proteome</keyword>
<organism evidence="2 3">
    <name type="scientific">Mytilus galloprovincialis</name>
    <name type="common">Mediterranean mussel</name>
    <dbReference type="NCBI Taxonomy" id="29158"/>
    <lineage>
        <taxon>Eukaryota</taxon>
        <taxon>Metazoa</taxon>
        <taxon>Spiralia</taxon>
        <taxon>Lophotrochozoa</taxon>
        <taxon>Mollusca</taxon>
        <taxon>Bivalvia</taxon>
        <taxon>Autobranchia</taxon>
        <taxon>Pteriomorphia</taxon>
        <taxon>Mytilida</taxon>
        <taxon>Mytiloidea</taxon>
        <taxon>Mytilidae</taxon>
        <taxon>Mytilinae</taxon>
        <taxon>Mytilus</taxon>
    </lineage>
</organism>
<proteinExistence type="predicted"/>
<dbReference type="InterPro" id="IPR051706">
    <property type="entry name" value="Glycosyltransferase_domain"/>
</dbReference>
<name>A0A8B6DCB5_MYTGA</name>
<evidence type="ECO:0000313" key="2">
    <source>
        <dbReference type="EMBL" id="VDI18071.1"/>
    </source>
</evidence>
<dbReference type="Gene3D" id="3.90.550.20">
    <property type="match status" value="1"/>
</dbReference>
<protein>
    <submittedName>
        <fullName evidence="2">Uncharacterized protein</fullName>
    </submittedName>
</protein>
<dbReference type="Pfam" id="PF05704">
    <property type="entry name" value="Caps_synth"/>
    <property type="match status" value="1"/>
</dbReference>
<gene>
    <name evidence="2" type="ORF">MGAL_10B018622</name>
</gene>
<dbReference type="SUPFAM" id="SSF53448">
    <property type="entry name" value="Nucleotide-diphospho-sugar transferases"/>
    <property type="match status" value="1"/>
</dbReference>
<dbReference type="PANTHER" id="PTHR32385">
    <property type="entry name" value="MANNOSYL PHOSPHORYLINOSITOL CERAMIDE SYNTHASE"/>
    <property type="match status" value="1"/>
</dbReference>
<dbReference type="GO" id="GO:0016020">
    <property type="term" value="C:membrane"/>
    <property type="evidence" value="ECO:0007669"/>
    <property type="project" value="GOC"/>
</dbReference>
<dbReference type="InterPro" id="IPR029044">
    <property type="entry name" value="Nucleotide-diphossugar_trans"/>
</dbReference>
<keyword evidence="1" id="KW-1133">Transmembrane helix</keyword>
<dbReference type="EMBL" id="UYJE01003291">
    <property type="protein sequence ID" value="VDI18071.1"/>
    <property type="molecule type" value="Genomic_DNA"/>
</dbReference>
<keyword evidence="1" id="KW-0812">Transmembrane</keyword>
<dbReference type="AlphaFoldDB" id="A0A8B6DCB5"/>
<evidence type="ECO:0000313" key="3">
    <source>
        <dbReference type="Proteomes" id="UP000596742"/>
    </source>
</evidence>
<dbReference type="GO" id="GO:0051999">
    <property type="term" value="P:mannosyl-inositol phosphorylceramide biosynthetic process"/>
    <property type="evidence" value="ECO:0007669"/>
    <property type="project" value="TreeGrafter"/>
</dbReference>